<dbReference type="EMBL" id="JAIZAY010000015">
    <property type="protein sequence ID" value="KAJ8028312.1"/>
    <property type="molecule type" value="Genomic_DNA"/>
</dbReference>
<dbReference type="Pfam" id="PF00144">
    <property type="entry name" value="Beta-lactamase"/>
    <property type="match status" value="1"/>
</dbReference>
<dbReference type="GO" id="GO:0008233">
    <property type="term" value="F:peptidase activity"/>
    <property type="evidence" value="ECO:0007669"/>
    <property type="project" value="TreeGrafter"/>
</dbReference>
<dbReference type="GO" id="GO:0005739">
    <property type="term" value="C:mitochondrion"/>
    <property type="evidence" value="ECO:0007669"/>
    <property type="project" value="TreeGrafter"/>
</dbReference>
<dbReference type="OrthoDB" id="5946976at2759"/>
<dbReference type="PANTHER" id="PTHR46520:SF1">
    <property type="entry name" value="SERINE BETA-LACTAMASE-LIKE PROTEIN LACTB, MITOCHONDRIAL"/>
    <property type="match status" value="1"/>
</dbReference>
<keyword evidence="3" id="KW-1185">Reference proteome</keyword>
<dbReference type="InterPro" id="IPR001466">
    <property type="entry name" value="Beta-lactam-related"/>
</dbReference>
<organism evidence="2 3">
    <name type="scientific">Holothuria leucospilota</name>
    <name type="common">Black long sea cucumber</name>
    <name type="synonym">Mertensiothuria leucospilota</name>
    <dbReference type="NCBI Taxonomy" id="206669"/>
    <lineage>
        <taxon>Eukaryota</taxon>
        <taxon>Metazoa</taxon>
        <taxon>Echinodermata</taxon>
        <taxon>Eleutherozoa</taxon>
        <taxon>Echinozoa</taxon>
        <taxon>Holothuroidea</taxon>
        <taxon>Aspidochirotacea</taxon>
        <taxon>Aspidochirotida</taxon>
        <taxon>Holothuriidae</taxon>
        <taxon>Holothuria</taxon>
    </lineage>
</organism>
<dbReference type="Proteomes" id="UP001152320">
    <property type="component" value="Chromosome 15"/>
</dbReference>
<feature type="domain" description="Beta-lactamase-related" evidence="1">
    <location>
        <begin position="19"/>
        <end position="401"/>
    </location>
</feature>
<dbReference type="InterPro" id="IPR052794">
    <property type="entry name" value="Mito_Ser_Protease_LACTB"/>
</dbReference>
<dbReference type="SUPFAM" id="SSF56601">
    <property type="entry name" value="beta-lactamase/transpeptidase-like"/>
    <property type="match status" value="1"/>
</dbReference>
<dbReference type="InterPro" id="IPR012338">
    <property type="entry name" value="Beta-lactam/transpept-like"/>
</dbReference>
<name>A0A9Q1BKG9_HOLLE</name>
<sequence>MSIMHSGATRRAISQSRLLITSIMASKGIPGLSISVGVNGKAVWSEGFGFADIENGVKMTEDSLVRIGSISKMVTTLAAAKLMENGKLNIDEPIQKYLPNFPEKHWNGEKVTITTRHLMNHTSGLRHYRSSSEWNQAIASTGGAQSTTLPSAIVDAIACRSLIPGKALPPEFYIRKTYSSVLDAFELFQDDPLIFKTGCGFSYSSMGWILISGIIESLVEKNFTEHMRDILDELGLEDTVIETNEAILLDRARFYTRDYAGNLINSPYIDVSWKAGSGGFMSTTGDLLKLAHIFLNSYWSNSDLKDQTLGYLKSKTVKQLWTRHPKGSDECGTYGLGCMSNIGDISFDPYTMPCHYILHTGRGVGFGAVVHITLEGEDSLSGENMQFTTNQNRKGSNEDHAPCFEEMESKERRAVSVAMLANLENFDLQQIGLKIATFF</sequence>
<gene>
    <name evidence="2" type="ORF">HOLleu_30512</name>
</gene>
<dbReference type="GO" id="GO:0006508">
    <property type="term" value="P:proteolysis"/>
    <property type="evidence" value="ECO:0007669"/>
    <property type="project" value="TreeGrafter"/>
</dbReference>
<comment type="caution">
    <text evidence="2">The sequence shown here is derived from an EMBL/GenBank/DDBJ whole genome shotgun (WGS) entry which is preliminary data.</text>
</comment>
<proteinExistence type="predicted"/>
<dbReference type="GO" id="GO:0019216">
    <property type="term" value="P:regulation of lipid metabolic process"/>
    <property type="evidence" value="ECO:0007669"/>
    <property type="project" value="TreeGrafter"/>
</dbReference>
<protein>
    <submittedName>
        <fullName evidence="2">Serine beta-lactamase-like protein LACTB, mitochondrial</fullName>
    </submittedName>
</protein>
<evidence type="ECO:0000313" key="2">
    <source>
        <dbReference type="EMBL" id="KAJ8028312.1"/>
    </source>
</evidence>
<evidence type="ECO:0000313" key="3">
    <source>
        <dbReference type="Proteomes" id="UP001152320"/>
    </source>
</evidence>
<dbReference type="PANTHER" id="PTHR46520">
    <property type="entry name" value="SERINE BETA-LACTAMASE-LIKE PROTEIN LACTB, MITOCHONDRIAL"/>
    <property type="match status" value="1"/>
</dbReference>
<evidence type="ECO:0000259" key="1">
    <source>
        <dbReference type="Pfam" id="PF00144"/>
    </source>
</evidence>
<accession>A0A9Q1BKG9</accession>
<dbReference type="AlphaFoldDB" id="A0A9Q1BKG9"/>
<dbReference type="Gene3D" id="3.40.710.10">
    <property type="entry name" value="DD-peptidase/beta-lactamase superfamily"/>
    <property type="match status" value="1"/>
</dbReference>
<reference evidence="2" key="1">
    <citation type="submission" date="2021-10" db="EMBL/GenBank/DDBJ databases">
        <title>Tropical sea cucumber genome reveals ecological adaptation and Cuvierian tubules defense mechanism.</title>
        <authorList>
            <person name="Chen T."/>
        </authorList>
    </citation>
    <scope>NUCLEOTIDE SEQUENCE</scope>
    <source>
        <strain evidence="2">Nanhai2018</strain>
        <tissue evidence="2">Muscle</tissue>
    </source>
</reference>